<name>A0A395LXV9_9BACT</name>
<dbReference type="AlphaFoldDB" id="A0A395LXV9"/>
<dbReference type="EMBL" id="PHFL01000066">
    <property type="protein sequence ID" value="RFM23385.1"/>
    <property type="molecule type" value="Genomic_DNA"/>
</dbReference>
<reference evidence="1 2" key="1">
    <citation type="journal article" date="2011" name="ISME J.">
        <title>Community ecology of hot spring cyanobacterial mats: predominant populations and their functional potential.</title>
        <authorList>
            <person name="Klatt C.G."/>
            <person name="Wood J.M."/>
            <person name="Rusch D.B."/>
            <person name="Bateson M.M."/>
            <person name="Hamamura N."/>
            <person name="Heidelberg J.F."/>
            <person name="Grossman A.R."/>
            <person name="Bhaya D."/>
            <person name="Cohan F.M."/>
            <person name="Kuhl M."/>
            <person name="Bryant D.A."/>
            <person name="Ward D.M."/>
        </authorList>
    </citation>
    <scope>NUCLEOTIDE SEQUENCE [LARGE SCALE GENOMIC DNA]</scope>
    <source>
        <strain evidence="1">OS</strain>
    </source>
</reference>
<evidence type="ECO:0000313" key="1">
    <source>
        <dbReference type="EMBL" id="RFM23385.1"/>
    </source>
</evidence>
<sequence>MTKIEKSATTICHVERSETSILDSSLWLGMTQKSAQNDTKGNTWNDTFAFVMLDKVKHSCTGFLTAFGIDRKKCGRHILCSAIQ</sequence>
<accession>A0A395LXV9</accession>
<dbReference type="Proteomes" id="UP000266389">
    <property type="component" value="Unassembled WGS sequence"/>
</dbReference>
<evidence type="ECO:0000313" key="2">
    <source>
        <dbReference type="Proteomes" id="UP000266389"/>
    </source>
</evidence>
<gene>
    <name evidence="1" type="ORF">D0433_11325</name>
</gene>
<organism evidence="1 2">
    <name type="scientific">Candidatus Thermochlorobacter aerophilus</name>
    <dbReference type="NCBI Taxonomy" id="1868324"/>
    <lineage>
        <taxon>Bacteria</taxon>
        <taxon>Pseudomonadati</taxon>
        <taxon>Chlorobiota</taxon>
        <taxon>Chlorobiia</taxon>
        <taxon>Chlorobiales</taxon>
        <taxon>Candidatus Thermochlorobacteriaceae</taxon>
        <taxon>Candidatus Thermochlorobacter</taxon>
    </lineage>
</organism>
<comment type="caution">
    <text evidence="1">The sequence shown here is derived from an EMBL/GenBank/DDBJ whole genome shotgun (WGS) entry which is preliminary data.</text>
</comment>
<proteinExistence type="predicted"/>
<protein>
    <submittedName>
        <fullName evidence="1">Uncharacterized protein</fullName>
    </submittedName>
</protein>